<keyword evidence="5" id="KW-1185">Reference proteome</keyword>
<evidence type="ECO:0000313" key="4">
    <source>
        <dbReference type="EMBL" id="MDE5413093.1"/>
    </source>
</evidence>
<dbReference type="EMBL" id="JAOTPO010000003">
    <property type="protein sequence ID" value="MDE5413093.1"/>
    <property type="molecule type" value="Genomic_DNA"/>
</dbReference>
<evidence type="ECO:0000256" key="1">
    <source>
        <dbReference type="ARBA" id="ARBA00008324"/>
    </source>
</evidence>
<dbReference type="PANTHER" id="PTHR21660">
    <property type="entry name" value="THIOESTERASE SUPERFAMILY MEMBER-RELATED"/>
    <property type="match status" value="1"/>
</dbReference>
<dbReference type="Gene3D" id="3.10.129.10">
    <property type="entry name" value="Hotdog Thioesterase"/>
    <property type="match status" value="1"/>
</dbReference>
<sequence>MEENQLLAEIQTIIETGSEDDRNVLKSVVQGIRTKQRGEHRTYLSAITHVNHRFVDDGTFEVTIPIQPLIENPLKMAHGGITATLLDTAMGSMLNLKAPQNIAYVTAELKVNYIHPGRGKHLRCIATILHQGKQLSFSEAKVYNDDDKLIATGSGTFFAIPLSS</sequence>
<protein>
    <submittedName>
        <fullName evidence="4">PaaI family thioesterase</fullName>
    </submittedName>
</protein>
<dbReference type="RefSeq" id="WP_275117709.1">
    <property type="nucleotide sequence ID" value="NZ_JAOTPO010000003.1"/>
</dbReference>
<name>A0ABT5VCB4_9BACI</name>
<dbReference type="InterPro" id="IPR003736">
    <property type="entry name" value="PAAI_dom"/>
</dbReference>
<dbReference type="InterPro" id="IPR029069">
    <property type="entry name" value="HotDog_dom_sf"/>
</dbReference>
<dbReference type="Pfam" id="PF03061">
    <property type="entry name" value="4HBT"/>
    <property type="match status" value="1"/>
</dbReference>
<evidence type="ECO:0000256" key="2">
    <source>
        <dbReference type="ARBA" id="ARBA00022801"/>
    </source>
</evidence>
<evidence type="ECO:0000313" key="5">
    <source>
        <dbReference type="Proteomes" id="UP001148125"/>
    </source>
</evidence>
<gene>
    <name evidence="4" type="ORF">N7Z68_06820</name>
</gene>
<dbReference type="InterPro" id="IPR006683">
    <property type="entry name" value="Thioestr_dom"/>
</dbReference>
<organism evidence="4 5">
    <name type="scientific">Alkalihalobacterium chitinilyticum</name>
    <dbReference type="NCBI Taxonomy" id="2980103"/>
    <lineage>
        <taxon>Bacteria</taxon>
        <taxon>Bacillati</taxon>
        <taxon>Bacillota</taxon>
        <taxon>Bacilli</taxon>
        <taxon>Bacillales</taxon>
        <taxon>Bacillaceae</taxon>
        <taxon>Alkalihalobacterium</taxon>
    </lineage>
</organism>
<dbReference type="CDD" id="cd03443">
    <property type="entry name" value="PaaI_thioesterase"/>
    <property type="match status" value="1"/>
</dbReference>
<dbReference type="InterPro" id="IPR039298">
    <property type="entry name" value="ACOT13"/>
</dbReference>
<dbReference type="NCBIfam" id="TIGR00369">
    <property type="entry name" value="unchar_dom_1"/>
    <property type="match status" value="1"/>
</dbReference>
<dbReference type="PANTHER" id="PTHR21660:SF1">
    <property type="entry name" value="ACYL-COENZYME A THIOESTERASE 13"/>
    <property type="match status" value="1"/>
</dbReference>
<keyword evidence="2" id="KW-0378">Hydrolase</keyword>
<comment type="similarity">
    <text evidence="1">Belongs to the thioesterase PaaI family.</text>
</comment>
<comment type="caution">
    <text evidence="4">The sequence shown here is derived from an EMBL/GenBank/DDBJ whole genome shotgun (WGS) entry which is preliminary data.</text>
</comment>
<dbReference type="Proteomes" id="UP001148125">
    <property type="component" value="Unassembled WGS sequence"/>
</dbReference>
<feature type="domain" description="Thioesterase" evidence="3">
    <location>
        <begin position="76"/>
        <end position="150"/>
    </location>
</feature>
<dbReference type="SUPFAM" id="SSF54637">
    <property type="entry name" value="Thioesterase/thiol ester dehydrase-isomerase"/>
    <property type="match status" value="1"/>
</dbReference>
<reference evidence="4" key="1">
    <citation type="submission" date="2024-05" db="EMBL/GenBank/DDBJ databases">
        <title>Alkalihalobacillus sp. strain MEB203 novel alkaliphilic bacterium from Lonar Lake, India.</title>
        <authorList>
            <person name="Joshi A."/>
            <person name="Thite S."/>
            <person name="Mengade P."/>
        </authorList>
    </citation>
    <scope>NUCLEOTIDE SEQUENCE</scope>
    <source>
        <strain evidence="4">MEB 203</strain>
    </source>
</reference>
<accession>A0ABT5VCB4</accession>
<evidence type="ECO:0000259" key="3">
    <source>
        <dbReference type="Pfam" id="PF03061"/>
    </source>
</evidence>
<proteinExistence type="inferred from homology"/>